<proteinExistence type="predicted"/>
<accession>A0ABN6NFV5</accession>
<keyword evidence="1" id="KW-0808">Transferase</keyword>
<sequence>MRRFALFLGGPLLVSEALRERLKGFRFLAADSGGRHALALGFTPEVWLGDFDSSPPWLQEALAAPKEVLPREKDLTDGEALLRKALALGAEEVLLLGGIGGRLDHTLAHLALAFALAERGVRVALTDGLTWAYPLLPGEHAFPLGAGTPFSLVPFLEATLALEGARFNLPPTPLAATTRTLENEALGEVRVVVLAGRAVLYVYEPGQTHVRLDE</sequence>
<dbReference type="InterPro" id="IPR007371">
    <property type="entry name" value="TPK_catalytic"/>
</dbReference>
<dbReference type="Proteomes" id="UP000831120">
    <property type="component" value="Chromosome"/>
</dbReference>
<dbReference type="NCBIfam" id="TIGR01378">
    <property type="entry name" value="thi_PPkinase"/>
    <property type="match status" value="1"/>
</dbReference>
<gene>
    <name evidence="7" type="ORF">TbrSNM41_04750</name>
</gene>
<feature type="domain" description="Thiamin pyrophosphokinase catalytic" evidence="6">
    <location>
        <begin position="28"/>
        <end position="124"/>
    </location>
</feature>
<evidence type="ECO:0000256" key="3">
    <source>
        <dbReference type="ARBA" id="ARBA00022777"/>
    </source>
</evidence>
<dbReference type="PANTHER" id="PTHR41299:SF1">
    <property type="entry name" value="THIAMINE PYROPHOSPHOKINASE"/>
    <property type="match status" value="1"/>
</dbReference>
<evidence type="ECO:0000313" key="8">
    <source>
        <dbReference type="Proteomes" id="UP000831120"/>
    </source>
</evidence>
<dbReference type="InterPro" id="IPR053149">
    <property type="entry name" value="TPK"/>
</dbReference>
<keyword evidence="8" id="KW-1185">Reference proteome</keyword>
<keyword evidence="3" id="KW-0418">Kinase</keyword>
<dbReference type="CDD" id="cd07995">
    <property type="entry name" value="TPK"/>
    <property type="match status" value="1"/>
</dbReference>
<dbReference type="EMBL" id="AP025593">
    <property type="protein sequence ID" value="BDG15741.1"/>
    <property type="molecule type" value="Genomic_DNA"/>
</dbReference>
<keyword evidence="2" id="KW-0547">Nucleotide-binding</keyword>
<organism evidence="7 8">
    <name type="scientific">Thermus brockianus</name>
    <dbReference type="NCBI Taxonomy" id="56956"/>
    <lineage>
        <taxon>Bacteria</taxon>
        <taxon>Thermotogati</taxon>
        <taxon>Deinococcota</taxon>
        <taxon>Deinococci</taxon>
        <taxon>Thermales</taxon>
        <taxon>Thermaceae</taxon>
        <taxon>Thermus</taxon>
    </lineage>
</organism>
<protein>
    <recommendedName>
        <fullName evidence="5">Thiamine diphosphokinase</fullName>
        <ecNumber evidence="5">2.7.6.2</ecNumber>
    </recommendedName>
</protein>
<dbReference type="InterPro" id="IPR036759">
    <property type="entry name" value="TPK_catalytic_sf"/>
</dbReference>
<dbReference type="Pfam" id="PF04263">
    <property type="entry name" value="TPK_catalytic"/>
    <property type="match status" value="1"/>
</dbReference>
<reference evidence="7 8" key="1">
    <citation type="journal article" date="2022" name="Microbiol. Resour. Announc.">
        <title>Complete Genome Sequences of Thermus Strains Isolated from Senami Hot Spring in Japan.</title>
        <authorList>
            <person name="Miyazaki K."/>
        </authorList>
    </citation>
    <scope>NUCLEOTIDE SEQUENCE [LARGE SCALE GENOMIC DNA]</scope>
    <source>
        <strain evidence="7 8">SNM4-1</strain>
    </source>
</reference>
<evidence type="ECO:0000256" key="2">
    <source>
        <dbReference type="ARBA" id="ARBA00022741"/>
    </source>
</evidence>
<evidence type="ECO:0000256" key="5">
    <source>
        <dbReference type="NCBIfam" id="TIGR01378"/>
    </source>
</evidence>
<evidence type="ECO:0000256" key="1">
    <source>
        <dbReference type="ARBA" id="ARBA00022679"/>
    </source>
</evidence>
<keyword evidence="4" id="KW-0067">ATP-binding</keyword>
<dbReference type="Gene3D" id="3.40.50.10240">
    <property type="entry name" value="Thiamin pyrophosphokinase, catalytic domain"/>
    <property type="match status" value="1"/>
</dbReference>
<dbReference type="InterPro" id="IPR006282">
    <property type="entry name" value="Thi_PPkinase"/>
</dbReference>
<evidence type="ECO:0000256" key="4">
    <source>
        <dbReference type="ARBA" id="ARBA00022840"/>
    </source>
</evidence>
<dbReference type="SUPFAM" id="SSF63999">
    <property type="entry name" value="Thiamin pyrophosphokinase, catalytic domain"/>
    <property type="match status" value="1"/>
</dbReference>
<evidence type="ECO:0000313" key="7">
    <source>
        <dbReference type="EMBL" id="BDG15741.1"/>
    </source>
</evidence>
<dbReference type="RefSeq" id="WP_244363229.1">
    <property type="nucleotide sequence ID" value="NZ_AP025593.1"/>
</dbReference>
<dbReference type="EC" id="2.7.6.2" evidence="5"/>
<dbReference type="PANTHER" id="PTHR41299">
    <property type="entry name" value="THIAMINE PYROPHOSPHOKINASE"/>
    <property type="match status" value="1"/>
</dbReference>
<name>A0ABN6NFV5_THEBO</name>
<evidence type="ECO:0000259" key="6">
    <source>
        <dbReference type="Pfam" id="PF04263"/>
    </source>
</evidence>